<dbReference type="GO" id="GO:0004856">
    <property type="term" value="F:D-xylulokinase activity"/>
    <property type="evidence" value="ECO:0007669"/>
    <property type="project" value="UniProtKB-UniRule"/>
</dbReference>
<dbReference type="RefSeq" id="WP_003139351.1">
    <property type="nucleotide sequence ID" value="NC_008463.1"/>
</dbReference>
<feature type="domain" description="Carbohydrate kinase FGGY C-terminal" evidence="12">
    <location>
        <begin position="269"/>
        <end position="451"/>
    </location>
</feature>
<keyword evidence="6 8" id="KW-0067">ATP-binding</keyword>
<feature type="active site" description="Proton acceptor" evidence="8">
    <location>
        <position position="252"/>
    </location>
</feature>
<evidence type="ECO:0000256" key="4">
    <source>
        <dbReference type="ARBA" id="ARBA00022741"/>
    </source>
</evidence>
<evidence type="ECO:0000256" key="3">
    <source>
        <dbReference type="ARBA" id="ARBA00022679"/>
    </source>
</evidence>
<dbReference type="PANTHER" id="PTHR43095:SF5">
    <property type="entry name" value="XYLULOSE KINASE"/>
    <property type="match status" value="1"/>
</dbReference>
<dbReference type="EC" id="2.7.1.17" evidence="8 10"/>
<dbReference type="GO" id="GO:0005524">
    <property type="term" value="F:ATP binding"/>
    <property type="evidence" value="ECO:0007669"/>
    <property type="project" value="UniProtKB-UniRule"/>
</dbReference>
<dbReference type="PIRSF" id="PIRSF000538">
    <property type="entry name" value="GlpK"/>
    <property type="match status" value="1"/>
</dbReference>
<keyword evidence="4 8" id="KW-0547">Nucleotide-binding</keyword>
<comment type="function">
    <text evidence="8">Catalyzes the phosphorylation of D-xylulose to D-xylulose 5-phosphate.</text>
</comment>
<evidence type="ECO:0000256" key="8">
    <source>
        <dbReference type="HAMAP-Rule" id="MF_02220"/>
    </source>
</evidence>
<gene>
    <name evidence="13" type="primary">mtlY</name>
    <name evidence="8 10" type="synonym">xylB</name>
    <name evidence="13" type="ordered locus">PA14_34350</name>
</gene>
<evidence type="ECO:0000259" key="11">
    <source>
        <dbReference type="Pfam" id="PF00370"/>
    </source>
</evidence>
<evidence type="ECO:0000256" key="2">
    <source>
        <dbReference type="ARBA" id="ARBA00022629"/>
    </source>
</evidence>
<dbReference type="InterPro" id="IPR050406">
    <property type="entry name" value="FGGY_Carb_Kinase"/>
</dbReference>
<dbReference type="InterPro" id="IPR000577">
    <property type="entry name" value="Carb_kinase_FGGY"/>
</dbReference>
<dbReference type="EMBL" id="CP000438">
    <property type="protein sequence ID" value="ABJ11519.1"/>
    <property type="molecule type" value="Genomic_DNA"/>
</dbReference>
<evidence type="ECO:0000256" key="7">
    <source>
        <dbReference type="ARBA" id="ARBA00023277"/>
    </source>
</evidence>
<reference evidence="13 14" key="1">
    <citation type="journal article" date="2006" name="Genome Biol.">
        <title>Genomic analysis reveals that Pseudomonas aeruginosa virulence is combinatorial.</title>
        <authorList>
            <person name="Lee D.G."/>
            <person name="Urbach J.M."/>
            <person name="Wu G."/>
            <person name="Liberati N.T."/>
            <person name="Feinbaum R.L."/>
            <person name="Miyata S."/>
            <person name="Diggins L.T."/>
            <person name="He J."/>
            <person name="Saucier M."/>
            <person name="Deziel E."/>
            <person name="Friedman L."/>
            <person name="Li L."/>
            <person name="Grills G."/>
            <person name="Montgomery K."/>
            <person name="Kucherlapati R."/>
            <person name="Rahme L.G."/>
            <person name="Ausubel F.M."/>
        </authorList>
    </citation>
    <scope>NUCLEOTIDE SEQUENCE [LARGE SCALE GENOMIC DNA]</scope>
    <source>
        <strain evidence="13 14">UCBPP-PA14</strain>
    </source>
</reference>
<dbReference type="PROSITE" id="PS00445">
    <property type="entry name" value="FGGY_KINASES_2"/>
    <property type="match status" value="1"/>
</dbReference>
<organism evidence="13 14">
    <name type="scientific">Pseudomonas aeruginosa (strain UCBPP-PA14)</name>
    <dbReference type="NCBI Taxonomy" id="208963"/>
    <lineage>
        <taxon>Bacteria</taxon>
        <taxon>Pseudomonadati</taxon>
        <taxon>Pseudomonadota</taxon>
        <taxon>Gammaproteobacteria</taxon>
        <taxon>Pseudomonadales</taxon>
        <taxon>Pseudomonadaceae</taxon>
        <taxon>Pseudomonas</taxon>
    </lineage>
</organism>
<dbReference type="BioCyc" id="PAER208963:G1G74-2889-MONOMER"/>
<comment type="similarity">
    <text evidence="1 8 9">Belongs to the FGGY kinase family.</text>
</comment>
<dbReference type="InterPro" id="IPR043129">
    <property type="entry name" value="ATPase_NBD"/>
</dbReference>
<keyword evidence="2 8" id="KW-0859">Xylose metabolism</keyword>
<dbReference type="KEGG" id="pau:PA14_34350"/>
<dbReference type="Proteomes" id="UP000000653">
    <property type="component" value="Chromosome"/>
</dbReference>
<feature type="binding site" evidence="8">
    <location>
        <begin position="89"/>
        <end position="90"/>
    </location>
    <ligand>
        <name>substrate</name>
    </ligand>
</feature>
<evidence type="ECO:0000259" key="12">
    <source>
        <dbReference type="Pfam" id="PF02782"/>
    </source>
</evidence>
<keyword evidence="5 8" id="KW-0418">Kinase</keyword>
<evidence type="ECO:0000256" key="10">
    <source>
        <dbReference type="RuleBase" id="RU364073"/>
    </source>
</evidence>
<keyword evidence="7 8" id="KW-0119">Carbohydrate metabolism</keyword>
<dbReference type="CDD" id="cd07809">
    <property type="entry name" value="ASKHA_NBD_FGGY_BaXK-like"/>
    <property type="match status" value="1"/>
</dbReference>
<evidence type="ECO:0000256" key="5">
    <source>
        <dbReference type="ARBA" id="ARBA00022777"/>
    </source>
</evidence>
<dbReference type="GO" id="GO:0042732">
    <property type="term" value="P:D-xylose metabolic process"/>
    <property type="evidence" value="ECO:0007669"/>
    <property type="project" value="UniProtKB-KW"/>
</dbReference>
<evidence type="ECO:0000256" key="9">
    <source>
        <dbReference type="RuleBase" id="RU003733"/>
    </source>
</evidence>
<feature type="domain" description="Carbohydrate kinase FGGY N-terminal" evidence="11">
    <location>
        <begin position="11"/>
        <end position="259"/>
    </location>
</feature>
<dbReference type="HAMAP" id="MF_02220">
    <property type="entry name" value="XylB"/>
    <property type="match status" value="1"/>
</dbReference>
<dbReference type="GO" id="GO:0005998">
    <property type="term" value="P:xylulose catabolic process"/>
    <property type="evidence" value="ECO:0007669"/>
    <property type="project" value="UniProtKB-UniRule"/>
</dbReference>
<evidence type="ECO:0000256" key="1">
    <source>
        <dbReference type="ARBA" id="ARBA00009156"/>
    </source>
</evidence>
<protein>
    <recommendedName>
        <fullName evidence="8 10">Xylulose kinase</fullName>
        <shortName evidence="8 10">Xylulokinase</shortName>
        <ecNumber evidence="8 10">2.7.1.17</ecNumber>
    </recommendedName>
</protein>
<evidence type="ECO:0000256" key="6">
    <source>
        <dbReference type="ARBA" id="ARBA00022840"/>
    </source>
</evidence>
<comment type="catalytic activity">
    <reaction evidence="8 10">
        <text>D-xylulose + ATP = D-xylulose 5-phosphate + ADP + H(+)</text>
        <dbReference type="Rhea" id="RHEA:10964"/>
        <dbReference type="ChEBI" id="CHEBI:15378"/>
        <dbReference type="ChEBI" id="CHEBI:17140"/>
        <dbReference type="ChEBI" id="CHEBI:30616"/>
        <dbReference type="ChEBI" id="CHEBI:57737"/>
        <dbReference type="ChEBI" id="CHEBI:456216"/>
        <dbReference type="EC" id="2.7.1.17"/>
    </reaction>
</comment>
<dbReference type="HOGENOM" id="CLU_009281_3_0_6"/>
<evidence type="ECO:0000313" key="14">
    <source>
        <dbReference type="Proteomes" id="UP000000653"/>
    </source>
</evidence>
<dbReference type="InterPro" id="IPR018483">
    <property type="entry name" value="Carb_kinase_FGGY_CS"/>
</dbReference>
<dbReference type="SUPFAM" id="SSF53067">
    <property type="entry name" value="Actin-like ATPase domain"/>
    <property type="match status" value="2"/>
</dbReference>
<dbReference type="InterPro" id="IPR006000">
    <property type="entry name" value="Xylulokinase"/>
</dbReference>
<evidence type="ECO:0000313" key="13">
    <source>
        <dbReference type="EMBL" id="ABJ11519.1"/>
    </source>
</evidence>
<feature type="site" description="Important for activity" evidence="8">
    <location>
        <position position="15"/>
    </location>
</feature>
<sequence>MTPEGRMHGLFLGIDCGTQGSKALLLDAGSGRTLGLGSAAQRPPEGRDGRREQDPADWLEAMASAVRMALEEAAVDGREVRALAVSAQQHGLLLLDAEGRALRPAKLWCDTESAAENRELLEALGGPAGSLERLGLVLAPGYTLSKLLWSKRRFPELFARVAHILLPHDYLNHWLTGRVCSEAGDASGSGYFDVRRRTWASDVLELVEPGGRLAAALPELIEPGACIGNLRPEAAAALGLAPHTRVAGGGGDNMLAAIGTGNIRPGLLTASLGTSGTLSAYAERPLVSPHGELATFCASSGGWLPLACTMNLTGACGLVQDLLHLDLDEFSRLAAQAPVGAEGLLMLPFFDGERVPALPHASASLHGMTAANLSRANLCRAVLEGTAFGLRYGLDLLRASGLPGEEIRLVGGAAKNPLWRRTLADLLGLPLVCPRQTEAAALGAALQAAWSLGRESGAGESLEALCQRCVALDEATRTQPQARRQAAYEQAYRRYLEHLPPR</sequence>
<keyword evidence="3 8" id="KW-0808">Transferase</keyword>
<dbReference type="NCBIfam" id="TIGR01312">
    <property type="entry name" value="XylB"/>
    <property type="match status" value="1"/>
</dbReference>
<dbReference type="Pfam" id="PF02782">
    <property type="entry name" value="FGGY_C"/>
    <property type="match status" value="1"/>
</dbReference>
<dbReference type="Gene3D" id="3.30.420.40">
    <property type="match status" value="2"/>
</dbReference>
<dbReference type="AlphaFoldDB" id="A0A0H2ZA22"/>
<dbReference type="InterPro" id="IPR018484">
    <property type="entry name" value="FGGY_N"/>
</dbReference>
<dbReference type="PANTHER" id="PTHR43095">
    <property type="entry name" value="SUGAR KINASE"/>
    <property type="match status" value="1"/>
</dbReference>
<proteinExistence type="inferred from homology"/>
<dbReference type="InterPro" id="IPR018485">
    <property type="entry name" value="FGGY_C"/>
</dbReference>
<accession>A0A0H2ZA22</accession>
<dbReference type="Pfam" id="PF00370">
    <property type="entry name" value="FGGY_N"/>
    <property type="match status" value="1"/>
</dbReference>
<name>A0A0H2ZA22_PSEAB</name>